<evidence type="ECO:0000313" key="2">
    <source>
        <dbReference type="Proteomes" id="UP001415857"/>
    </source>
</evidence>
<dbReference type="Proteomes" id="UP001415857">
    <property type="component" value="Unassembled WGS sequence"/>
</dbReference>
<organism evidence="1 2">
    <name type="scientific">Liquidambar formosana</name>
    <name type="common">Formosan gum</name>
    <dbReference type="NCBI Taxonomy" id="63359"/>
    <lineage>
        <taxon>Eukaryota</taxon>
        <taxon>Viridiplantae</taxon>
        <taxon>Streptophyta</taxon>
        <taxon>Embryophyta</taxon>
        <taxon>Tracheophyta</taxon>
        <taxon>Spermatophyta</taxon>
        <taxon>Magnoliopsida</taxon>
        <taxon>eudicotyledons</taxon>
        <taxon>Gunneridae</taxon>
        <taxon>Pentapetalae</taxon>
        <taxon>Saxifragales</taxon>
        <taxon>Altingiaceae</taxon>
        <taxon>Liquidambar</taxon>
    </lineage>
</organism>
<sequence>MDQEFRGSASLLRAACNHKRNSNNLGEWKGCPSGLGNGSMYKEVFLRQVVRKSKSFNSLEASGINDGRHQLSTDSSNRVSLQKLKSAEPKLLTSVGPGIIAISSPISSHVG</sequence>
<evidence type="ECO:0000313" key="1">
    <source>
        <dbReference type="EMBL" id="KAK9293334.1"/>
    </source>
</evidence>
<dbReference type="EMBL" id="JBBPBK010000001">
    <property type="protein sequence ID" value="KAK9293334.1"/>
    <property type="molecule type" value="Genomic_DNA"/>
</dbReference>
<comment type="caution">
    <text evidence="1">The sequence shown here is derived from an EMBL/GenBank/DDBJ whole genome shotgun (WGS) entry which is preliminary data.</text>
</comment>
<name>A0AAP0X504_LIQFO</name>
<dbReference type="AlphaFoldDB" id="A0AAP0X504"/>
<reference evidence="1 2" key="1">
    <citation type="journal article" date="2024" name="Plant J.">
        <title>Genome sequences and population genomics reveal climatic adaptation and genomic divergence between two closely related sweetgum species.</title>
        <authorList>
            <person name="Xu W.Q."/>
            <person name="Ren C.Q."/>
            <person name="Zhang X.Y."/>
            <person name="Comes H.P."/>
            <person name="Liu X.H."/>
            <person name="Li Y.G."/>
            <person name="Kettle C.J."/>
            <person name="Jalonen R."/>
            <person name="Gaisberger H."/>
            <person name="Ma Y.Z."/>
            <person name="Qiu Y.X."/>
        </authorList>
    </citation>
    <scope>NUCLEOTIDE SEQUENCE [LARGE SCALE GENOMIC DNA]</scope>
    <source>
        <strain evidence="1">Hangzhou</strain>
    </source>
</reference>
<protein>
    <submittedName>
        <fullName evidence="1">Uncharacterized protein</fullName>
    </submittedName>
</protein>
<gene>
    <name evidence="1" type="ORF">L1049_021326</name>
</gene>
<keyword evidence="2" id="KW-1185">Reference proteome</keyword>
<proteinExistence type="predicted"/>
<accession>A0AAP0X504</accession>